<sequence>MAELMYLGVIAAVIFYIGIKERRKMDRQLQKIPTRILVNGIRGKSTVTRLLMGIAKEDGQRTAGKTTGTSPRLFYWDSEEEEPIMRSLQGANISEQKIINDQVADRNVSTFVAECMAVNPEYQKVFEDRFVRPHITVITNIVEDHLDVMGPTLDQIAEAFSRTIPKNGYVVMPETDYNDFFEDIAENRGSEVVYYSTKGIDESYLKKFPYMMFAENAAIGLAVAGILGIDRDTAMRGMLNAPVDPGAMKIHSFGTASEPSYFFNGFAANDATSTRNIWNKILASGYRHRHKAVIMNCRDDRVDRTIQFAEEVLPELKMDTLIVAGKAVQPIVRAYEEGSIQVNKLINLEKADTEEVIDELKKLPDETLLYGIGNIHGGGQEIADAMEELGAERKDPGKQSGAAYFPKRRDRVLAEQH</sequence>
<evidence type="ECO:0000259" key="3">
    <source>
        <dbReference type="Pfam" id="PF08245"/>
    </source>
</evidence>
<dbReference type="InterPro" id="IPR013221">
    <property type="entry name" value="Mur_ligase_cen"/>
</dbReference>
<dbReference type="PANTHER" id="PTHR43445">
    <property type="entry name" value="UDP-N-ACETYLMURAMATE--L-ALANINE LIGASE-RELATED"/>
    <property type="match status" value="1"/>
</dbReference>
<dbReference type="NCBIfam" id="TIGR04012">
    <property type="entry name" value="poly_gGlu_PgsB"/>
    <property type="match status" value="1"/>
</dbReference>
<dbReference type="InterPro" id="IPR008337">
    <property type="entry name" value="Capsule_biosynth_CapB"/>
</dbReference>
<feature type="region of interest" description="Disordered" evidence="1">
    <location>
        <begin position="390"/>
        <end position="417"/>
    </location>
</feature>
<dbReference type="EMBL" id="JBHSGK010000004">
    <property type="protein sequence ID" value="MFC4736122.1"/>
    <property type="molecule type" value="Genomic_DNA"/>
</dbReference>
<proteinExistence type="predicted"/>
<keyword evidence="2" id="KW-1133">Transmembrane helix</keyword>
<name>A0ABV9NRV1_9BACI</name>
<evidence type="ECO:0000256" key="2">
    <source>
        <dbReference type="SAM" id="Phobius"/>
    </source>
</evidence>
<dbReference type="InterPro" id="IPR050061">
    <property type="entry name" value="MurCDEF_pg_biosynth"/>
</dbReference>
<evidence type="ECO:0000313" key="5">
    <source>
        <dbReference type="Proteomes" id="UP001595896"/>
    </source>
</evidence>
<keyword evidence="2" id="KW-0812">Transmembrane</keyword>
<dbReference type="RefSeq" id="WP_246238235.1">
    <property type="nucleotide sequence ID" value="NZ_JBHSGK010000004.1"/>
</dbReference>
<feature type="transmembrane region" description="Helical" evidence="2">
    <location>
        <begin position="6"/>
        <end position="22"/>
    </location>
</feature>
<evidence type="ECO:0000256" key="1">
    <source>
        <dbReference type="SAM" id="MobiDB-lite"/>
    </source>
</evidence>
<dbReference type="PRINTS" id="PR01758">
    <property type="entry name" value="CAPSULEPROTB"/>
</dbReference>
<protein>
    <submittedName>
        <fullName evidence="4">Poly-gamma-glutamate synthase PgsB</fullName>
    </submittedName>
</protein>
<dbReference type="SUPFAM" id="SSF53623">
    <property type="entry name" value="MurD-like peptide ligases, catalytic domain"/>
    <property type="match status" value="1"/>
</dbReference>
<keyword evidence="5" id="KW-1185">Reference proteome</keyword>
<dbReference type="Pfam" id="PF08245">
    <property type="entry name" value="Mur_ligase_M"/>
    <property type="match status" value="1"/>
</dbReference>
<organism evidence="4 5">
    <name type="scientific">Bacillus daqingensis</name>
    <dbReference type="NCBI Taxonomy" id="872396"/>
    <lineage>
        <taxon>Bacteria</taxon>
        <taxon>Bacillati</taxon>
        <taxon>Bacillota</taxon>
        <taxon>Bacilli</taxon>
        <taxon>Bacillales</taxon>
        <taxon>Bacillaceae</taxon>
        <taxon>Bacillus</taxon>
    </lineage>
</organism>
<feature type="transmembrane region" description="Helical" evidence="2">
    <location>
        <begin position="208"/>
        <end position="229"/>
    </location>
</feature>
<feature type="domain" description="Mur ligase central" evidence="3">
    <location>
        <begin position="40"/>
        <end position="201"/>
    </location>
</feature>
<dbReference type="PANTHER" id="PTHR43445:SF1">
    <property type="entry name" value="PGA SYNTHASE CAPB"/>
    <property type="match status" value="1"/>
</dbReference>
<dbReference type="Gene3D" id="3.40.1190.10">
    <property type="entry name" value="Mur-like, catalytic domain"/>
    <property type="match status" value="1"/>
</dbReference>
<evidence type="ECO:0000313" key="4">
    <source>
        <dbReference type="EMBL" id="MFC4736122.1"/>
    </source>
</evidence>
<dbReference type="InterPro" id="IPR036565">
    <property type="entry name" value="Mur-like_cat_sf"/>
</dbReference>
<gene>
    <name evidence="4" type="primary">pgsB</name>
    <name evidence="4" type="ORF">ACFO4L_05925</name>
</gene>
<accession>A0ABV9NRV1</accession>
<comment type="caution">
    <text evidence="4">The sequence shown here is derived from an EMBL/GenBank/DDBJ whole genome shotgun (WGS) entry which is preliminary data.</text>
</comment>
<reference evidence="5" key="1">
    <citation type="journal article" date="2019" name="Int. J. Syst. Evol. Microbiol.">
        <title>The Global Catalogue of Microorganisms (GCM) 10K type strain sequencing project: providing services to taxonomists for standard genome sequencing and annotation.</title>
        <authorList>
            <consortium name="The Broad Institute Genomics Platform"/>
            <consortium name="The Broad Institute Genome Sequencing Center for Infectious Disease"/>
            <person name="Wu L."/>
            <person name="Ma J."/>
        </authorList>
    </citation>
    <scope>NUCLEOTIDE SEQUENCE [LARGE SCALE GENOMIC DNA]</scope>
    <source>
        <strain evidence="5">JCM 12165</strain>
    </source>
</reference>
<keyword evidence="2" id="KW-0472">Membrane</keyword>
<dbReference type="Proteomes" id="UP001595896">
    <property type="component" value="Unassembled WGS sequence"/>
</dbReference>